<reference evidence="1" key="1">
    <citation type="submission" date="2021-03" db="EMBL/GenBank/DDBJ databases">
        <authorList>
            <consortium name="DOE Joint Genome Institute"/>
            <person name="Ahrendt S."/>
            <person name="Looney B.P."/>
            <person name="Miyauchi S."/>
            <person name="Morin E."/>
            <person name="Drula E."/>
            <person name="Courty P.E."/>
            <person name="Chicoki N."/>
            <person name="Fauchery L."/>
            <person name="Kohler A."/>
            <person name="Kuo A."/>
            <person name="Labutti K."/>
            <person name="Pangilinan J."/>
            <person name="Lipzen A."/>
            <person name="Riley R."/>
            <person name="Andreopoulos W."/>
            <person name="He G."/>
            <person name="Johnson J."/>
            <person name="Barry K.W."/>
            <person name="Grigoriev I.V."/>
            <person name="Nagy L."/>
            <person name="Hibbett D."/>
            <person name="Henrissat B."/>
            <person name="Matheny P.B."/>
            <person name="Labbe J."/>
            <person name="Martin F."/>
        </authorList>
    </citation>
    <scope>NUCLEOTIDE SEQUENCE</scope>
    <source>
        <strain evidence="1">HHB10654</strain>
    </source>
</reference>
<proteinExistence type="predicted"/>
<reference evidence="1" key="2">
    <citation type="journal article" date="2022" name="New Phytol.">
        <title>Evolutionary transition to the ectomycorrhizal habit in the genomes of a hyperdiverse lineage of mushroom-forming fungi.</title>
        <authorList>
            <person name="Looney B."/>
            <person name="Miyauchi S."/>
            <person name="Morin E."/>
            <person name="Drula E."/>
            <person name="Courty P.E."/>
            <person name="Kohler A."/>
            <person name="Kuo A."/>
            <person name="LaButti K."/>
            <person name="Pangilinan J."/>
            <person name="Lipzen A."/>
            <person name="Riley R."/>
            <person name="Andreopoulos W."/>
            <person name="He G."/>
            <person name="Johnson J."/>
            <person name="Nolan M."/>
            <person name="Tritt A."/>
            <person name="Barry K.W."/>
            <person name="Grigoriev I.V."/>
            <person name="Nagy L.G."/>
            <person name="Hibbett D."/>
            <person name="Henrissat B."/>
            <person name="Matheny P.B."/>
            <person name="Labbe J."/>
            <person name="Martin F.M."/>
        </authorList>
    </citation>
    <scope>NUCLEOTIDE SEQUENCE</scope>
    <source>
        <strain evidence="1">HHB10654</strain>
    </source>
</reference>
<evidence type="ECO:0000313" key="2">
    <source>
        <dbReference type="Proteomes" id="UP000814140"/>
    </source>
</evidence>
<name>A0ACB8SJT8_9AGAM</name>
<comment type="caution">
    <text evidence="1">The sequence shown here is derived from an EMBL/GenBank/DDBJ whole genome shotgun (WGS) entry which is preliminary data.</text>
</comment>
<sequence>MAPVTSPSRVLVTGANGFIAAWIVRTFLESGYTVRGTVRSASKGEHLKSLFAAFGERFEIVVVEDIEKDGAFDEAVKGVDLVEHTASPVTIRANDPNELIVPAVRGTIGILESIKKHGSSVKRVVITGSTAAVITGPSAEAVVLDETSWNKTAILDIEQNGANAAQLNKYRASKTLAERAVWDFYEKNKSTLDWDVVVLNPPYVFGPLINHVSSLRALNASNQELYDTLVEGAKDAESLANTGTSWVDVRDVARAHVLAGEKDDAGGERIIVSAGPFYWQEIVDAANAVAPAPLPNLLKGNPGVTKGKPHPVTFDTSKMRRILGLELRGMDVLVRDTLASFAALEQKD</sequence>
<protein>
    <submittedName>
        <fullName evidence="1">D-lactaldehyde dehydrogenase</fullName>
    </submittedName>
</protein>
<dbReference type="Proteomes" id="UP000814140">
    <property type="component" value="Unassembled WGS sequence"/>
</dbReference>
<organism evidence="1 2">
    <name type="scientific">Artomyces pyxidatus</name>
    <dbReference type="NCBI Taxonomy" id="48021"/>
    <lineage>
        <taxon>Eukaryota</taxon>
        <taxon>Fungi</taxon>
        <taxon>Dikarya</taxon>
        <taxon>Basidiomycota</taxon>
        <taxon>Agaricomycotina</taxon>
        <taxon>Agaricomycetes</taxon>
        <taxon>Russulales</taxon>
        <taxon>Auriscalpiaceae</taxon>
        <taxon>Artomyces</taxon>
    </lineage>
</organism>
<dbReference type="EMBL" id="MU277260">
    <property type="protein sequence ID" value="KAI0056654.1"/>
    <property type="molecule type" value="Genomic_DNA"/>
</dbReference>
<accession>A0ACB8SJT8</accession>
<evidence type="ECO:0000313" key="1">
    <source>
        <dbReference type="EMBL" id="KAI0056654.1"/>
    </source>
</evidence>
<keyword evidence="2" id="KW-1185">Reference proteome</keyword>
<gene>
    <name evidence="1" type="ORF">BV25DRAFT_1831978</name>
</gene>